<dbReference type="Proteomes" id="UP000276133">
    <property type="component" value="Unassembled WGS sequence"/>
</dbReference>
<comment type="subcellular location">
    <subcellularLocation>
        <location evidence="1">Cytoplasm</location>
        <location evidence="1">Cytoskeleton</location>
    </subcellularLocation>
</comment>
<keyword evidence="6" id="KW-1185">Reference proteome</keyword>
<dbReference type="InterPro" id="IPR004148">
    <property type="entry name" value="BAR_dom"/>
</dbReference>
<reference evidence="5 6" key="1">
    <citation type="journal article" date="2018" name="Sci. Rep.">
        <title>Genomic signatures of local adaptation to the degree of environmental predictability in rotifers.</title>
        <authorList>
            <person name="Franch-Gras L."/>
            <person name="Hahn C."/>
            <person name="Garcia-Roger E.M."/>
            <person name="Carmona M.J."/>
            <person name="Serra M."/>
            <person name="Gomez A."/>
        </authorList>
    </citation>
    <scope>NUCLEOTIDE SEQUENCE [LARGE SCALE GENOMIC DNA]</scope>
    <source>
        <strain evidence="5">HYR1</strain>
    </source>
</reference>
<keyword evidence="2" id="KW-0963">Cytoplasm</keyword>
<name>A0A3M7QNP3_BRAPC</name>
<dbReference type="PANTHER" id="PTHR47174:SF3">
    <property type="entry name" value="BRIDGING INTEGRATOR 3"/>
    <property type="match status" value="1"/>
</dbReference>
<evidence type="ECO:0000313" key="5">
    <source>
        <dbReference type="EMBL" id="RNA12615.1"/>
    </source>
</evidence>
<dbReference type="PANTHER" id="PTHR47174">
    <property type="entry name" value="BRIDGING INTEGRATOR 3"/>
    <property type="match status" value="1"/>
</dbReference>
<keyword evidence="3" id="KW-0206">Cytoskeleton</keyword>
<dbReference type="SUPFAM" id="SSF103657">
    <property type="entry name" value="BAR/IMD domain-like"/>
    <property type="match status" value="1"/>
</dbReference>
<dbReference type="GO" id="GO:0015629">
    <property type="term" value="C:actin cytoskeleton"/>
    <property type="evidence" value="ECO:0007669"/>
    <property type="project" value="TreeGrafter"/>
</dbReference>
<evidence type="ECO:0000256" key="1">
    <source>
        <dbReference type="ARBA" id="ARBA00004245"/>
    </source>
</evidence>
<dbReference type="GO" id="GO:0097320">
    <property type="term" value="P:plasma membrane tubulation"/>
    <property type="evidence" value="ECO:0007669"/>
    <property type="project" value="TreeGrafter"/>
</dbReference>
<accession>A0A3M7QNP3</accession>
<evidence type="ECO:0000259" key="4">
    <source>
        <dbReference type="PROSITE" id="PS51021"/>
    </source>
</evidence>
<dbReference type="EMBL" id="REGN01005651">
    <property type="protein sequence ID" value="RNA12615.1"/>
    <property type="molecule type" value="Genomic_DNA"/>
</dbReference>
<evidence type="ECO:0000313" key="6">
    <source>
        <dbReference type="Proteomes" id="UP000276133"/>
    </source>
</evidence>
<dbReference type="GO" id="GO:0005737">
    <property type="term" value="C:cytoplasm"/>
    <property type="evidence" value="ECO:0007669"/>
    <property type="project" value="InterPro"/>
</dbReference>
<protein>
    <submittedName>
        <fullName evidence="5">Bridging integrator 3</fullName>
    </submittedName>
</protein>
<dbReference type="AlphaFoldDB" id="A0A3M7QNP3"/>
<dbReference type="InterPro" id="IPR046982">
    <property type="entry name" value="BIN3/RVS161-like"/>
</dbReference>
<dbReference type="PROSITE" id="PS51021">
    <property type="entry name" value="BAR"/>
    <property type="match status" value="1"/>
</dbReference>
<evidence type="ECO:0000256" key="3">
    <source>
        <dbReference type="ARBA" id="ARBA00023212"/>
    </source>
</evidence>
<comment type="caution">
    <text evidence="5">The sequence shown here is derived from an EMBL/GenBank/DDBJ whole genome shotgun (WGS) entry which is preliminary data.</text>
</comment>
<dbReference type="GO" id="GO:0006897">
    <property type="term" value="P:endocytosis"/>
    <property type="evidence" value="ECO:0007669"/>
    <property type="project" value="InterPro"/>
</dbReference>
<dbReference type="InterPro" id="IPR027267">
    <property type="entry name" value="AH/BAR_dom_sf"/>
</dbReference>
<gene>
    <name evidence="5" type="ORF">BpHYR1_053163</name>
</gene>
<feature type="domain" description="BAR" evidence="4">
    <location>
        <begin position="10"/>
        <end position="250"/>
    </location>
</feature>
<sequence length="264" mass="30563">MNARQSFLNSTENVGILPRSINSEFEKEEKKIQNFESANKKFYKDVKSYCDKLDELVKSEAKLITNMSNLTGPLADSNQELAQKSTKLRDQLNERAKSSDQLKQTCLSSVIEPMKNLNSVFPHVYQSVKRREQYLKDLHKQQDKLYKLQDREHTGSNLVKINEQTQIVNQSKQLFMKEHSFLMRELPLLYSSGLEYVRPCVNSLIKSQENFYKEYGKFYESEIDKSSGPSYENSNNLEQDIQSLSEDIEKCLSDIKSLSIVASD</sequence>
<evidence type="ECO:0000256" key="2">
    <source>
        <dbReference type="ARBA" id="ARBA00022490"/>
    </source>
</evidence>
<organism evidence="5 6">
    <name type="scientific">Brachionus plicatilis</name>
    <name type="common">Marine rotifer</name>
    <name type="synonym">Brachionus muelleri</name>
    <dbReference type="NCBI Taxonomy" id="10195"/>
    <lineage>
        <taxon>Eukaryota</taxon>
        <taxon>Metazoa</taxon>
        <taxon>Spiralia</taxon>
        <taxon>Gnathifera</taxon>
        <taxon>Rotifera</taxon>
        <taxon>Eurotatoria</taxon>
        <taxon>Monogononta</taxon>
        <taxon>Pseudotrocha</taxon>
        <taxon>Ploima</taxon>
        <taxon>Brachionidae</taxon>
        <taxon>Brachionus</taxon>
    </lineage>
</organism>
<dbReference type="Pfam" id="PF03114">
    <property type="entry name" value="BAR"/>
    <property type="match status" value="1"/>
</dbReference>
<dbReference type="OrthoDB" id="446293at2759"/>
<dbReference type="Gene3D" id="1.20.1270.60">
    <property type="entry name" value="Arfaptin homology (AH) domain/BAR domain"/>
    <property type="match status" value="1"/>
</dbReference>
<proteinExistence type="predicted"/>
<dbReference type="GO" id="GO:0008289">
    <property type="term" value="F:lipid binding"/>
    <property type="evidence" value="ECO:0007669"/>
    <property type="project" value="TreeGrafter"/>
</dbReference>
<dbReference type="STRING" id="10195.A0A3M7QNP3"/>
<dbReference type="GO" id="GO:0051666">
    <property type="term" value="P:actin cortical patch localization"/>
    <property type="evidence" value="ECO:0007669"/>
    <property type="project" value="InterPro"/>
</dbReference>